<accession>A0A9D4M6B3</accession>
<keyword evidence="3" id="KW-1185">Reference proteome</keyword>
<feature type="transmembrane region" description="Helical" evidence="1">
    <location>
        <begin position="6"/>
        <end position="29"/>
    </location>
</feature>
<evidence type="ECO:0000256" key="1">
    <source>
        <dbReference type="SAM" id="Phobius"/>
    </source>
</evidence>
<reference evidence="2" key="1">
    <citation type="journal article" date="2019" name="bioRxiv">
        <title>The Genome of the Zebra Mussel, Dreissena polymorpha: A Resource for Invasive Species Research.</title>
        <authorList>
            <person name="McCartney M.A."/>
            <person name="Auch B."/>
            <person name="Kono T."/>
            <person name="Mallez S."/>
            <person name="Zhang Y."/>
            <person name="Obille A."/>
            <person name="Becker A."/>
            <person name="Abrahante J.E."/>
            <person name="Garbe J."/>
            <person name="Badalamenti J.P."/>
            <person name="Herman A."/>
            <person name="Mangelson H."/>
            <person name="Liachko I."/>
            <person name="Sullivan S."/>
            <person name="Sone E.D."/>
            <person name="Koren S."/>
            <person name="Silverstein K.A.T."/>
            <person name="Beckman K.B."/>
            <person name="Gohl D.M."/>
        </authorList>
    </citation>
    <scope>NUCLEOTIDE SEQUENCE</scope>
    <source>
        <strain evidence="2">Duluth1</strain>
        <tissue evidence="2">Whole animal</tissue>
    </source>
</reference>
<keyword evidence="1" id="KW-0812">Transmembrane</keyword>
<organism evidence="2 3">
    <name type="scientific">Dreissena polymorpha</name>
    <name type="common">Zebra mussel</name>
    <name type="synonym">Mytilus polymorpha</name>
    <dbReference type="NCBI Taxonomy" id="45954"/>
    <lineage>
        <taxon>Eukaryota</taxon>
        <taxon>Metazoa</taxon>
        <taxon>Spiralia</taxon>
        <taxon>Lophotrochozoa</taxon>
        <taxon>Mollusca</taxon>
        <taxon>Bivalvia</taxon>
        <taxon>Autobranchia</taxon>
        <taxon>Heteroconchia</taxon>
        <taxon>Euheterodonta</taxon>
        <taxon>Imparidentia</taxon>
        <taxon>Neoheterodontei</taxon>
        <taxon>Myida</taxon>
        <taxon>Dreissenoidea</taxon>
        <taxon>Dreissenidae</taxon>
        <taxon>Dreissena</taxon>
    </lineage>
</organism>
<gene>
    <name evidence="2" type="ORF">DPMN_033768</name>
</gene>
<dbReference type="AlphaFoldDB" id="A0A9D4M6B3"/>
<keyword evidence="1" id="KW-1133">Transmembrane helix</keyword>
<evidence type="ECO:0000313" key="3">
    <source>
        <dbReference type="Proteomes" id="UP000828390"/>
    </source>
</evidence>
<dbReference type="EMBL" id="JAIWYP010000002">
    <property type="protein sequence ID" value="KAH3870580.1"/>
    <property type="molecule type" value="Genomic_DNA"/>
</dbReference>
<keyword evidence="1" id="KW-0472">Membrane</keyword>
<comment type="caution">
    <text evidence="2">The sequence shown here is derived from an EMBL/GenBank/DDBJ whole genome shotgun (WGS) entry which is preliminary data.</text>
</comment>
<dbReference type="SUPFAM" id="SSF101898">
    <property type="entry name" value="NHL repeat"/>
    <property type="match status" value="1"/>
</dbReference>
<reference evidence="2" key="2">
    <citation type="submission" date="2020-11" db="EMBL/GenBank/DDBJ databases">
        <authorList>
            <person name="McCartney M.A."/>
            <person name="Auch B."/>
            <person name="Kono T."/>
            <person name="Mallez S."/>
            <person name="Becker A."/>
            <person name="Gohl D.M."/>
            <person name="Silverstein K.A.T."/>
            <person name="Koren S."/>
            <person name="Bechman K.B."/>
            <person name="Herman A."/>
            <person name="Abrahante J.E."/>
            <person name="Garbe J."/>
        </authorList>
    </citation>
    <scope>NUCLEOTIDE SEQUENCE</scope>
    <source>
        <strain evidence="2">Duluth1</strain>
        <tissue evidence="2">Whole animal</tissue>
    </source>
</reference>
<sequence length="134" mass="14872">MCNYINIIQITIIIVVVVVLFVTIISVYTSLLSLSPQTRPVTLELLVSVYLPKTGDDEKESVLSGMDFLPDGRLVAVDNHNKKCIILNERLQRLGTPYKFTYSPRSVVCVSKYTLCVTCGDGKVVCLLSLILSM</sequence>
<evidence type="ECO:0000313" key="2">
    <source>
        <dbReference type="EMBL" id="KAH3870580.1"/>
    </source>
</evidence>
<proteinExistence type="predicted"/>
<protein>
    <submittedName>
        <fullName evidence="2">Uncharacterized protein</fullName>
    </submittedName>
</protein>
<dbReference type="Proteomes" id="UP000828390">
    <property type="component" value="Unassembled WGS sequence"/>
</dbReference>
<name>A0A9D4M6B3_DREPO</name>